<evidence type="ECO:0000256" key="6">
    <source>
        <dbReference type="SAM" id="MobiDB-lite"/>
    </source>
</evidence>
<evidence type="ECO:0000313" key="8">
    <source>
        <dbReference type="EMBL" id="SEE19868.1"/>
    </source>
</evidence>
<proteinExistence type="inferred from homology"/>
<dbReference type="Pfam" id="PF00933">
    <property type="entry name" value="Glyco_hydro_3"/>
    <property type="match status" value="1"/>
</dbReference>
<dbReference type="PANTHER" id="PTHR30480">
    <property type="entry name" value="BETA-HEXOSAMINIDASE-RELATED"/>
    <property type="match status" value="1"/>
</dbReference>
<protein>
    <recommendedName>
        <fullName evidence="3">beta-N-acetylhexosaminidase</fullName>
        <ecNumber evidence="3">3.2.1.52</ecNumber>
    </recommendedName>
</protein>
<feature type="region of interest" description="Disordered" evidence="6">
    <location>
        <begin position="44"/>
        <end position="78"/>
    </location>
</feature>
<dbReference type="Proteomes" id="UP000183407">
    <property type="component" value="Unassembled WGS sequence"/>
</dbReference>
<gene>
    <name evidence="8" type="ORF">SAMN04490220_6969</name>
</gene>
<keyword evidence="4" id="KW-0378">Hydrolase</keyword>
<dbReference type="InterPro" id="IPR001764">
    <property type="entry name" value="Glyco_hydro_3_N"/>
</dbReference>
<dbReference type="InterPro" id="IPR036962">
    <property type="entry name" value="Glyco_hydro_3_N_sf"/>
</dbReference>
<feature type="compositionally biased region" description="Low complexity" evidence="6">
    <location>
        <begin position="47"/>
        <end position="78"/>
    </location>
</feature>
<dbReference type="GO" id="GO:0005975">
    <property type="term" value="P:carbohydrate metabolic process"/>
    <property type="evidence" value="ECO:0007669"/>
    <property type="project" value="InterPro"/>
</dbReference>
<dbReference type="Gene3D" id="3.20.20.300">
    <property type="entry name" value="Glycoside hydrolase, family 3, N-terminal domain"/>
    <property type="match status" value="1"/>
</dbReference>
<organism evidence="8 9">
    <name type="scientific">Rhodococcus jostii</name>
    <dbReference type="NCBI Taxonomy" id="132919"/>
    <lineage>
        <taxon>Bacteria</taxon>
        <taxon>Bacillati</taxon>
        <taxon>Actinomycetota</taxon>
        <taxon>Actinomycetes</taxon>
        <taxon>Mycobacteriales</taxon>
        <taxon>Nocardiaceae</taxon>
        <taxon>Rhodococcus</taxon>
    </lineage>
</organism>
<reference evidence="9" key="1">
    <citation type="submission" date="2016-10" db="EMBL/GenBank/DDBJ databases">
        <authorList>
            <person name="Varghese N."/>
        </authorList>
    </citation>
    <scope>NUCLEOTIDE SEQUENCE [LARGE SCALE GENOMIC DNA]</scope>
    <source>
        <strain evidence="9">DSM 44719</strain>
    </source>
</reference>
<dbReference type="EC" id="3.2.1.52" evidence="3"/>
<dbReference type="GO" id="GO:0009254">
    <property type="term" value="P:peptidoglycan turnover"/>
    <property type="evidence" value="ECO:0007669"/>
    <property type="project" value="TreeGrafter"/>
</dbReference>
<comment type="catalytic activity">
    <reaction evidence="1">
        <text>Hydrolysis of terminal non-reducing N-acetyl-D-hexosamine residues in N-acetyl-beta-D-hexosaminides.</text>
        <dbReference type="EC" id="3.2.1.52"/>
    </reaction>
</comment>
<dbReference type="InterPro" id="IPR017853">
    <property type="entry name" value="GH"/>
</dbReference>
<feature type="domain" description="Glycoside hydrolase family 3 N-terminal" evidence="7">
    <location>
        <begin position="91"/>
        <end position="407"/>
    </location>
</feature>
<evidence type="ECO:0000256" key="4">
    <source>
        <dbReference type="ARBA" id="ARBA00022801"/>
    </source>
</evidence>
<accession>A0A1H5GXV7</accession>
<comment type="similarity">
    <text evidence="2">Belongs to the glycosyl hydrolase 3 family.</text>
</comment>
<sequence>MVPDSGPVAGASPPNWATVEPMRIKYALALAACTGLVAGCSSGGGETVAESSTATPAPSPSSVEPASHTGTASPAAAPASCETEFLQSLPLRRKLAQLLNVGVTGTADAAQVVRAEQVGGIFIGSWTDETMLANREVPQVASASSLPLMVTIDEEGGRVSRVENLLGADPSARQTAATMTEEQTYQMALERGRGLKDLGVTVNFAPDVDVSSQPDDSVIGDRSYSDDPAVVTRYADAYARGMRDAGILPVIKHFPGHGSASGDSHTGAVTTPPLEQLQNKDLVPFRNLVSTGVGVMLGHLEVPGLTAPGIPASISPDAVALLRGGTGYGAPPFTGPIFTDDLSGMQAITDRYDITESVETALASGVDVALWLTTDDVPRVLDHLEGAVASGTLPQQRVDEAVLTVARAKGALAC</sequence>
<dbReference type="SUPFAM" id="SSF51445">
    <property type="entry name" value="(Trans)glycosidases"/>
    <property type="match status" value="1"/>
</dbReference>
<dbReference type="InterPro" id="IPR050226">
    <property type="entry name" value="NagZ_Beta-hexosaminidase"/>
</dbReference>
<evidence type="ECO:0000259" key="7">
    <source>
        <dbReference type="Pfam" id="PF00933"/>
    </source>
</evidence>
<dbReference type="AlphaFoldDB" id="A0A1H5GXV7"/>
<dbReference type="EMBL" id="FNTL01000004">
    <property type="protein sequence ID" value="SEE19868.1"/>
    <property type="molecule type" value="Genomic_DNA"/>
</dbReference>
<evidence type="ECO:0000256" key="2">
    <source>
        <dbReference type="ARBA" id="ARBA00005336"/>
    </source>
</evidence>
<evidence type="ECO:0000256" key="5">
    <source>
        <dbReference type="ARBA" id="ARBA00023295"/>
    </source>
</evidence>
<dbReference type="PANTHER" id="PTHR30480:SF13">
    <property type="entry name" value="BETA-HEXOSAMINIDASE"/>
    <property type="match status" value="1"/>
</dbReference>
<dbReference type="GO" id="GO:0004563">
    <property type="term" value="F:beta-N-acetylhexosaminidase activity"/>
    <property type="evidence" value="ECO:0007669"/>
    <property type="project" value="UniProtKB-EC"/>
</dbReference>
<evidence type="ECO:0000256" key="1">
    <source>
        <dbReference type="ARBA" id="ARBA00001231"/>
    </source>
</evidence>
<name>A0A1H5GXV7_RHOJO</name>
<evidence type="ECO:0000256" key="3">
    <source>
        <dbReference type="ARBA" id="ARBA00012663"/>
    </source>
</evidence>
<evidence type="ECO:0000313" key="9">
    <source>
        <dbReference type="Proteomes" id="UP000183407"/>
    </source>
</evidence>
<keyword evidence="5" id="KW-0326">Glycosidase</keyword>